<dbReference type="STRING" id="1085623.GNIT_2176"/>
<dbReference type="InterPro" id="IPR000160">
    <property type="entry name" value="GGDEF_dom"/>
</dbReference>
<dbReference type="EC" id="2.7.7.65" evidence="1"/>
<name>G4QHQ2_GLANF</name>
<evidence type="ECO:0000256" key="3">
    <source>
        <dbReference type="SAM" id="MobiDB-lite"/>
    </source>
</evidence>
<feature type="transmembrane region" description="Helical" evidence="4">
    <location>
        <begin position="61"/>
        <end position="79"/>
    </location>
</feature>
<dbReference type="Proteomes" id="UP000009282">
    <property type="component" value="Chromosome"/>
</dbReference>
<dbReference type="KEGG" id="gni:GNIT_2176"/>
<organism evidence="6 7">
    <name type="scientific">Glaciecola nitratireducens (strain JCM 12485 / KCTC 12276 / FR1064)</name>
    <dbReference type="NCBI Taxonomy" id="1085623"/>
    <lineage>
        <taxon>Bacteria</taxon>
        <taxon>Pseudomonadati</taxon>
        <taxon>Pseudomonadota</taxon>
        <taxon>Gammaproteobacteria</taxon>
        <taxon>Alteromonadales</taxon>
        <taxon>Alteromonadaceae</taxon>
        <taxon>Brumicola</taxon>
    </lineage>
</organism>
<dbReference type="EMBL" id="CP003060">
    <property type="protein sequence ID" value="AEP30279.1"/>
    <property type="molecule type" value="Genomic_DNA"/>
</dbReference>
<feature type="transmembrane region" description="Helical" evidence="4">
    <location>
        <begin position="86"/>
        <end position="108"/>
    </location>
</feature>
<accession>G4QHQ2</accession>
<protein>
    <recommendedName>
        <fullName evidence="1">diguanylate cyclase</fullName>
        <ecNumber evidence="1">2.7.7.65</ecNumber>
    </recommendedName>
</protein>
<dbReference type="InterPro" id="IPR043128">
    <property type="entry name" value="Rev_trsase/Diguanyl_cyclase"/>
</dbReference>
<evidence type="ECO:0000256" key="1">
    <source>
        <dbReference type="ARBA" id="ARBA00012528"/>
    </source>
</evidence>
<proteinExistence type="predicted"/>
<dbReference type="PANTHER" id="PTHR45138:SF9">
    <property type="entry name" value="DIGUANYLATE CYCLASE DGCM-RELATED"/>
    <property type="match status" value="1"/>
</dbReference>
<gene>
    <name evidence="6" type="ordered locus">GNIT_2176</name>
</gene>
<dbReference type="SMART" id="SM00267">
    <property type="entry name" value="GGDEF"/>
    <property type="match status" value="1"/>
</dbReference>
<evidence type="ECO:0000256" key="4">
    <source>
        <dbReference type="SAM" id="Phobius"/>
    </source>
</evidence>
<evidence type="ECO:0000259" key="5">
    <source>
        <dbReference type="PROSITE" id="PS50887"/>
    </source>
</evidence>
<keyword evidence="4" id="KW-0472">Membrane</keyword>
<dbReference type="GO" id="GO:0052621">
    <property type="term" value="F:diguanylate cyclase activity"/>
    <property type="evidence" value="ECO:0007669"/>
    <property type="project" value="UniProtKB-EC"/>
</dbReference>
<feature type="region of interest" description="Disordered" evidence="3">
    <location>
        <begin position="1"/>
        <end position="23"/>
    </location>
</feature>
<keyword evidence="7" id="KW-1185">Reference proteome</keyword>
<reference evidence="6 7" key="1">
    <citation type="journal article" date="2011" name="J. Bacteriol.">
        <title>Complete genome sequence of seawater bacterium Glaciecola nitratireducens FR1064T.</title>
        <authorList>
            <person name="Bian F."/>
            <person name="Qin Q.L."/>
            <person name="Xie B.B."/>
            <person name="Shu Y.L."/>
            <person name="Zhang X.Y."/>
            <person name="Yu Y."/>
            <person name="Chen B."/>
            <person name="Chen X.L."/>
            <person name="Zhou B.C."/>
            <person name="Zhang Y.Z."/>
        </authorList>
    </citation>
    <scope>NUCLEOTIDE SEQUENCE [LARGE SCALE GENOMIC DNA]</scope>
    <source>
        <strain evidence="7">JCM 12485 / KCTC 12276 / FR1064</strain>
    </source>
</reference>
<dbReference type="Pfam" id="PF00990">
    <property type="entry name" value="GGDEF"/>
    <property type="match status" value="1"/>
</dbReference>
<feature type="transmembrane region" description="Helical" evidence="4">
    <location>
        <begin position="166"/>
        <end position="189"/>
    </location>
</feature>
<evidence type="ECO:0000313" key="7">
    <source>
        <dbReference type="Proteomes" id="UP000009282"/>
    </source>
</evidence>
<dbReference type="HOGENOM" id="CLU_000445_11_1_6"/>
<evidence type="ECO:0000313" key="6">
    <source>
        <dbReference type="EMBL" id="AEP30279.1"/>
    </source>
</evidence>
<dbReference type="PANTHER" id="PTHR45138">
    <property type="entry name" value="REGULATORY COMPONENTS OF SENSORY TRANSDUCTION SYSTEM"/>
    <property type="match status" value="1"/>
</dbReference>
<feature type="transmembrane region" description="Helical" evidence="4">
    <location>
        <begin position="114"/>
        <end position="131"/>
    </location>
</feature>
<dbReference type="NCBIfam" id="TIGR00254">
    <property type="entry name" value="GGDEF"/>
    <property type="match status" value="1"/>
</dbReference>
<dbReference type="PROSITE" id="PS50887">
    <property type="entry name" value="GGDEF"/>
    <property type="match status" value="1"/>
</dbReference>
<feature type="transmembrane region" description="Helical" evidence="4">
    <location>
        <begin position="138"/>
        <end position="154"/>
    </location>
</feature>
<dbReference type="CDD" id="cd01949">
    <property type="entry name" value="GGDEF"/>
    <property type="match status" value="1"/>
</dbReference>
<evidence type="ECO:0000256" key="2">
    <source>
        <dbReference type="ARBA" id="ARBA00034247"/>
    </source>
</evidence>
<keyword evidence="4" id="KW-1133">Transmembrane helix</keyword>
<dbReference type="InterPro" id="IPR050469">
    <property type="entry name" value="Diguanylate_Cyclase"/>
</dbReference>
<dbReference type="Gene3D" id="3.30.70.270">
    <property type="match status" value="1"/>
</dbReference>
<sequence>MPPPLNKLDNEKNETPLDSGFENLHKDHKNNRLYNTLKKACFLGAIVHILFIFFFLSIGSLWLSVVNILSVLIWLFALYQNQRGRYLLTTLTATFEVIVHAVLATHFLGLGMGFHYFLWPTAALIMISNLFSTRKSIVMGFAIILLFGGLIVYAEDITYQYAFPAISHYVLMTNILFAAISLVIVMISSRSKNIKNEKRLYEVSNKDPLTGCFNRHFVYELMKQNYSERRSLKSLDYTLVLADIDNFKEINALIGHIAGDGVIKAVSAYLQTAVRETDIVARWGGEQFLIILMNIEPENSQALIEKIRSNIRYQIITEGLRDRVTTLSFGVAKVKENELFEDTIKRADLSMYKAKKLGKDCIVNAE</sequence>
<dbReference type="eggNOG" id="COG3706">
    <property type="taxonomic scope" value="Bacteria"/>
</dbReference>
<comment type="catalytic activity">
    <reaction evidence="2">
        <text>2 GTP = 3',3'-c-di-GMP + 2 diphosphate</text>
        <dbReference type="Rhea" id="RHEA:24898"/>
        <dbReference type="ChEBI" id="CHEBI:33019"/>
        <dbReference type="ChEBI" id="CHEBI:37565"/>
        <dbReference type="ChEBI" id="CHEBI:58805"/>
        <dbReference type="EC" id="2.7.7.65"/>
    </reaction>
</comment>
<dbReference type="AlphaFoldDB" id="G4QHQ2"/>
<feature type="domain" description="GGDEF" evidence="5">
    <location>
        <begin position="235"/>
        <end position="366"/>
    </location>
</feature>
<keyword evidence="4" id="KW-0812">Transmembrane</keyword>
<dbReference type="InterPro" id="IPR029787">
    <property type="entry name" value="Nucleotide_cyclase"/>
</dbReference>
<dbReference type="SUPFAM" id="SSF55073">
    <property type="entry name" value="Nucleotide cyclase"/>
    <property type="match status" value="1"/>
</dbReference>